<feature type="compositionally biased region" description="Polar residues" evidence="1">
    <location>
        <begin position="1"/>
        <end position="13"/>
    </location>
</feature>
<feature type="compositionally biased region" description="Polar residues" evidence="1">
    <location>
        <begin position="48"/>
        <end position="60"/>
    </location>
</feature>
<dbReference type="EMBL" id="ML991799">
    <property type="protein sequence ID" value="KAF2234351.1"/>
    <property type="molecule type" value="Genomic_DNA"/>
</dbReference>
<dbReference type="AlphaFoldDB" id="A0A6A6H972"/>
<accession>A0A6A6H972</accession>
<evidence type="ECO:0000313" key="3">
    <source>
        <dbReference type="Proteomes" id="UP000800092"/>
    </source>
</evidence>
<keyword evidence="3" id="KW-1185">Reference proteome</keyword>
<feature type="region of interest" description="Disordered" evidence="1">
    <location>
        <begin position="737"/>
        <end position="771"/>
    </location>
</feature>
<dbReference type="OrthoDB" id="5329403at2759"/>
<protein>
    <submittedName>
        <fullName evidence="2">Uncharacterized protein</fullName>
    </submittedName>
</protein>
<reference evidence="2" key="1">
    <citation type="journal article" date="2020" name="Stud. Mycol.">
        <title>101 Dothideomycetes genomes: a test case for predicting lifestyles and emergence of pathogens.</title>
        <authorList>
            <person name="Haridas S."/>
            <person name="Albert R."/>
            <person name="Binder M."/>
            <person name="Bloem J."/>
            <person name="Labutti K."/>
            <person name="Salamov A."/>
            <person name="Andreopoulos B."/>
            <person name="Baker S."/>
            <person name="Barry K."/>
            <person name="Bills G."/>
            <person name="Bluhm B."/>
            <person name="Cannon C."/>
            <person name="Castanera R."/>
            <person name="Culley D."/>
            <person name="Daum C."/>
            <person name="Ezra D."/>
            <person name="Gonzalez J."/>
            <person name="Henrissat B."/>
            <person name="Kuo A."/>
            <person name="Liang C."/>
            <person name="Lipzen A."/>
            <person name="Lutzoni F."/>
            <person name="Magnuson J."/>
            <person name="Mondo S."/>
            <person name="Nolan M."/>
            <person name="Ohm R."/>
            <person name="Pangilinan J."/>
            <person name="Park H.-J."/>
            <person name="Ramirez L."/>
            <person name="Alfaro M."/>
            <person name="Sun H."/>
            <person name="Tritt A."/>
            <person name="Yoshinaga Y."/>
            <person name="Zwiers L.-H."/>
            <person name="Turgeon B."/>
            <person name="Goodwin S."/>
            <person name="Spatafora J."/>
            <person name="Crous P."/>
            <person name="Grigoriev I."/>
        </authorList>
    </citation>
    <scope>NUCLEOTIDE SEQUENCE</scope>
    <source>
        <strain evidence="2">Tuck. ex Michener</strain>
    </source>
</reference>
<gene>
    <name evidence="2" type="ORF">EV356DRAFT_532919</name>
</gene>
<feature type="region of interest" description="Disordered" evidence="1">
    <location>
        <begin position="562"/>
        <end position="590"/>
    </location>
</feature>
<feature type="compositionally biased region" description="Polar residues" evidence="1">
    <location>
        <begin position="67"/>
        <end position="89"/>
    </location>
</feature>
<feature type="compositionally biased region" description="Polar residues" evidence="1">
    <location>
        <begin position="316"/>
        <end position="328"/>
    </location>
</feature>
<dbReference type="Proteomes" id="UP000800092">
    <property type="component" value="Unassembled WGS sequence"/>
</dbReference>
<name>A0A6A6H972_VIRVR</name>
<feature type="region of interest" description="Disordered" evidence="1">
    <location>
        <begin position="298"/>
        <end position="350"/>
    </location>
</feature>
<proteinExistence type="predicted"/>
<evidence type="ECO:0000313" key="2">
    <source>
        <dbReference type="EMBL" id="KAF2234351.1"/>
    </source>
</evidence>
<organism evidence="2 3">
    <name type="scientific">Viridothelium virens</name>
    <name type="common">Speckled blister lichen</name>
    <name type="synonym">Trypethelium virens</name>
    <dbReference type="NCBI Taxonomy" id="1048519"/>
    <lineage>
        <taxon>Eukaryota</taxon>
        <taxon>Fungi</taxon>
        <taxon>Dikarya</taxon>
        <taxon>Ascomycota</taxon>
        <taxon>Pezizomycotina</taxon>
        <taxon>Dothideomycetes</taxon>
        <taxon>Dothideomycetes incertae sedis</taxon>
        <taxon>Trypetheliales</taxon>
        <taxon>Trypetheliaceae</taxon>
        <taxon>Viridothelium</taxon>
    </lineage>
</organism>
<sequence length="771" mass="83327">MASTATAESSRPSNPRAKPMSGSGQRIVPVIPLGLGRSPPKKKPANGPPSNASFPPQSTAHQEHGSNGHQAPTLRSSASTGEQAASKSPDTAYDPQAITRGTGNGNALKDDLVEQQPISQQANMSSDTHFEPPQSARLSQIPTQDLPPPFYPSGDHSTPVSAVSSNFSRALHGSNASFNGSSYQTQSSANGIVFGGYADSSSSSPAPPVPSGHIPYPPPPLPNLAQGDLLPPLFAPPNHSHHLSEPHPYAAYPHPANMNPYGPPNIFGRSMFPPPPPLYPATSLQWVQHGKQGPYPMASRDGRLVDGRTPFPDVTRSISRTGSAISSRTQEREQPRISPEPTLGVENPFNGTGEVETNNSRPDIRHDPFRLPTQGQQVVPTNVEEHASIALRDYLFAQFGNGDFADYVLNLVQIHDRFPPLILPVHGVVISRSPTMAHVIRSSGNFAHSEDGESKVLPVSISDRFIDGFGFSDALRYLYGAPLVDPNRFPSGPTPNPAGAEIERSDILEQHLDYALAYAASGHFLQVDSVTARGIDIAIRILHWETVEKALSFSLDGGLGANWKTDDSPEDRDSVSSSEDSSSRLEPSQAPPTFGIYATRLLQSIVEFLVSHFPQDFIFDATAAQLKETPRLPAVVESRPSTSNARLSKIQFGEVPVEDVALQSVRAAATLSSILISLPFPVLKVFLEHYVLGGRLGWPKVVDIMRAVIDERESRRSRVLRSRVMVADDALARNARWEESVEPSKQHQSGFRIARHRKGMDTPVSGTSSKS</sequence>
<feature type="compositionally biased region" description="Low complexity" evidence="1">
    <location>
        <begin position="575"/>
        <end position="588"/>
    </location>
</feature>
<feature type="compositionally biased region" description="Polar residues" evidence="1">
    <location>
        <begin position="116"/>
        <end position="127"/>
    </location>
</feature>
<feature type="region of interest" description="Disordered" evidence="1">
    <location>
        <begin position="1"/>
        <end position="162"/>
    </location>
</feature>
<evidence type="ECO:0000256" key="1">
    <source>
        <dbReference type="SAM" id="MobiDB-lite"/>
    </source>
</evidence>
<feature type="compositionally biased region" description="Basic and acidic residues" evidence="1">
    <location>
        <begin position="564"/>
        <end position="574"/>
    </location>
</feature>